<feature type="compositionally biased region" description="Basic and acidic residues" evidence="1">
    <location>
        <begin position="101"/>
        <end position="127"/>
    </location>
</feature>
<dbReference type="EMBL" id="LNQE01000149">
    <property type="protein sequence ID" value="KUG28968.1"/>
    <property type="molecule type" value="Genomic_DNA"/>
</dbReference>
<comment type="caution">
    <text evidence="2">The sequence shown here is derived from an EMBL/GenBank/DDBJ whole genome shotgun (WGS) entry which is preliminary data.</text>
</comment>
<evidence type="ECO:0000256" key="1">
    <source>
        <dbReference type="SAM" id="MobiDB-lite"/>
    </source>
</evidence>
<reference evidence="2" key="1">
    <citation type="journal article" date="2015" name="Proc. Natl. Acad. Sci. U.S.A.">
        <title>Networks of energetic and metabolic interactions define dynamics in microbial communities.</title>
        <authorList>
            <person name="Embree M."/>
            <person name="Liu J.K."/>
            <person name="Al-Bassam M.M."/>
            <person name="Zengler K."/>
        </authorList>
    </citation>
    <scope>NUCLEOTIDE SEQUENCE</scope>
</reference>
<feature type="compositionally biased region" description="Basic and acidic residues" evidence="1">
    <location>
        <begin position="135"/>
        <end position="156"/>
    </location>
</feature>
<name>A0A0W8G735_9ZZZZ</name>
<accession>A0A0W8G735</accession>
<sequence length="263" mass="29713">MDWKLIPRDAEYFTGDADEEYFICTRGLVIEGRFLEEGEPNLDKAIWPTVQGNRAYIRIRRKGLDKKFQLTRIMADLFPEVCLTEVVIETRKGPWSLSAETGKRARAEASGGKEKPKARAVRAEGKAEAAAAPGRGEKMSKPAKSEHAERGERTDSGDEELSGLDPLLDSREEEDDDLIAESRELRACKVCNLKKRVQEFSPRDDMCMDCYMGRDELLKEIMAKKRRKAKAFQPRIVEEGDDSGMSDDVDGLERIEYGISVSE</sequence>
<protein>
    <submittedName>
        <fullName evidence="2">Uncharacterized protein</fullName>
    </submittedName>
</protein>
<evidence type="ECO:0000313" key="2">
    <source>
        <dbReference type="EMBL" id="KUG28968.1"/>
    </source>
</evidence>
<proteinExistence type="predicted"/>
<organism evidence="2">
    <name type="scientific">hydrocarbon metagenome</name>
    <dbReference type="NCBI Taxonomy" id="938273"/>
    <lineage>
        <taxon>unclassified sequences</taxon>
        <taxon>metagenomes</taxon>
        <taxon>ecological metagenomes</taxon>
    </lineage>
</organism>
<dbReference type="AlphaFoldDB" id="A0A0W8G735"/>
<feature type="region of interest" description="Disordered" evidence="1">
    <location>
        <begin position="97"/>
        <end position="175"/>
    </location>
</feature>
<gene>
    <name evidence="2" type="ORF">ASZ90_001148</name>
</gene>